<evidence type="ECO:0000313" key="2">
    <source>
        <dbReference type="Proteomes" id="UP000025227"/>
    </source>
</evidence>
<sequence length="853" mass="99537">MADLFSEIFPEDDSDTEEDETAEEKLFVNDSAVPEPSIVNVKDEGQQPMETDSTPPVLPAVIKERVIPLKSEEDFVWKPDVIKDVQKDPPKRKGNVLDAMGRERYLLMKEGQEELANLLYRKREFIMEHVENAEEIVFDDEKSLDTVRAFIEERFRMRYGPKAGGSVNRLSKEDEDEQQFLIDNSLFITRVILRMNNLEPDNYKSQFANFHAMAKSKIVFEQTEIRDKELVAMKRRLDMARRQAREDRLERIRCGEESSDDDLLLEEDDDARTVELSTEYEHQLISRLEKLQIRLSADQLADMIKEKLVLFNIRSTQSSRERMPSPPRIAAEDLSGDVQAIDLPWLTSDDGGDDELLEENLPLENNEKPRVVVDQNIFVYNWSETLFPDEEAKTVGEKRPLDVAQEIGSVPKRRAVEKDGERKRMDTIPPPPKLRSCMRPQEKILTDIDQNTLSAKERIKWREQLEYRSVQKKKVRFRDFKDPENKCRFYVRPTDSEVCSREWATMQNQLRDACRNAVYADCPLFRGQEIIRRIMSRYVPPVASNFHNQEVYLERLAKEVDGASKIATYKLLHPANFLRTDIREAKVANGIHLPAVPGKRLLHVLDMTTERRAYMLSRFRANMHSFCENRAGISNVRHTDPPVMVSGILILSDTLLQVVAPEKLTNVVLECFEPTQGVEDMITILDRCTYEELNIRHCVLAWGHDLITYLKHSAIDATGKAIAALIHLRVTFEQKRAAHEQEGYRRRKLPEFWILTIPEIGEYMQHFKIFNSIIRALFKNHEYYRVLDWAAEVDLSKSIEKRKSPYTKAAVENRLVQLFDLCRQKLDLSYYRYRNQIIKERKISYEKPDYDEG</sequence>
<name>A0A7I4YIC4_HAECO</name>
<dbReference type="OrthoDB" id="5868703at2759"/>
<dbReference type="AlphaFoldDB" id="A0A7I4YIC4"/>
<organism evidence="2 3">
    <name type="scientific">Haemonchus contortus</name>
    <name type="common">Barber pole worm</name>
    <dbReference type="NCBI Taxonomy" id="6289"/>
    <lineage>
        <taxon>Eukaryota</taxon>
        <taxon>Metazoa</taxon>
        <taxon>Ecdysozoa</taxon>
        <taxon>Nematoda</taxon>
        <taxon>Chromadorea</taxon>
        <taxon>Rhabditida</taxon>
        <taxon>Rhabditina</taxon>
        <taxon>Rhabditomorpha</taxon>
        <taxon>Strongyloidea</taxon>
        <taxon>Trichostrongylidae</taxon>
        <taxon>Haemonchus</taxon>
    </lineage>
</organism>
<accession>A0A7I4YIC4</accession>
<evidence type="ECO:0000256" key="1">
    <source>
        <dbReference type="SAM" id="MobiDB-lite"/>
    </source>
</evidence>
<dbReference type="Proteomes" id="UP000025227">
    <property type="component" value="Unplaced"/>
</dbReference>
<keyword evidence="2" id="KW-1185">Reference proteome</keyword>
<feature type="compositionally biased region" description="Basic and acidic residues" evidence="1">
    <location>
        <begin position="414"/>
        <end position="426"/>
    </location>
</feature>
<reference evidence="3" key="1">
    <citation type="submission" date="2020-12" db="UniProtKB">
        <authorList>
            <consortium name="WormBaseParasite"/>
        </authorList>
    </citation>
    <scope>IDENTIFICATION</scope>
    <source>
        <strain evidence="3">MHco3</strain>
    </source>
</reference>
<proteinExistence type="predicted"/>
<evidence type="ECO:0000313" key="3">
    <source>
        <dbReference type="WBParaSite" id="HCON_00100190-00001"/>
    </source>
</evidence>
<dbReference type="WBParaSite" id="HCON_00100190-00001">
    <property type="protein sequence ID" value="HCON_00100190-00001"/>
    <property type="gene ID" value="HCON_00100190"/>
</dbReference>
<dbReference type="OMA" id="FANFHAM"/>
<feature type="compositionally biased region" description="Acidic residues" evidence="1">
    <location>
        <begin position="9"/>
        <end position="22"/>
    </location>
</feature>
<protein>
    <submittedName>
        <fullName evidence="3">Uncharacterized protein</fullName>
    </submittedName>
</protein>
<feature type="region of interest" description="Disordered" evidence="1">
    <location>
        <begin position="414"/>
        <end position="435"/>
    </location>
</feature>
<feature type="region of interest" description="Disordered" evidence="1">
    <location>
        <begin position="1"/>
        <end position="55"/>
    </location>
</feature>